<keyword evidence="2" id="KW-0812">Transmembrane</keyword>
<accession>A0A7V2ZH77</accession>
<evidence type="ECO:0000313" key="3">
    <source>
        <dbReference type="EMBL" id="HFI89938.1"/>
    </source>
</evidence>
<evidence type="ECO:0000256" key="2">
    <source>
        <dbReference type="SAM" id="Phobius"/>
    </source>
</evidence>
<reference evidence="3" key="1">
    <citation type="journal article" date="2020" name="mSystems">
        <title>Genome- and Community-Level Interaction Insights into Carbon Utilization and Element Cycling Functions of Hydrothermarchaeota in Hydrothermal Sediment.</title>
        <authorList>
            <person name="Zhou Z."/>
            <person name="Liu Y."/>
            <person name="Xu W."/>
            <person name="Pan J."/>
            <person name="Luo Z.H."/>
            <person name="Li M."/>
        </authorList>
    </citation>
    <scope>NUCLEOTIDE SEQUENCE [LARGE SCALE GENOMIC DNA]</scope>
    <source>
        <strain evidence="3">SpSt-479</strain>
    </source>
</reference>
<proteinExistence type="predicted"/>
<feature type="compositionally biased region" description="Basic and acidic residues" evidence="1">
    <location>
        <begin position="114"/>
        <end position="129"/>
    </location>
</feature>
<protein>
    <submittedName>
        <fullName evidence="3">Uncharacterized protein</fullName>
    </submittedName>
</protein>
<feature type="region of interest" description="Disordered" evidence="1">
    <location>
        <begin position="107"/>
        <end position="160"/>
    </location>
</feature>
<keyword evidence="2" id="KW-1133">Transmembrane helix</keyword>
<keyword evidence="2" id="KW-0472">Membrane</keyword>
<feature type="compositionally biased region" description="Polar residues" evidence="1">
    <location>
        <begin position="130"/>
        <end position="140"/>
    </location>
</feature>
<name>A0A7V2ZH77_9BACT</name>
<evidence type="ECO:0000256" key="1">
    <source>
        <dbReference type="SAM" id="MobiDB-lite"/>
    </source>
</evidence>
<sequence length="205" mass="23437">MEDRINKKFLDDLKNLPKVSAPENFEEGLWRKIYSADDKKEFFIQKIFSINRFIPAAATLVAIVIVFFLINSNASDYEDPFMIEPPVREDLITVSNDDAGVTQMIQKKQNSKQHRIESDQANRNLKEENSVQQLNDSTPQKPALEGRESSGVMSSQPMVIDDAIESETITKDELNFLKKTVSEQEKREILELKKKIKASEVSKAE</sequence>
<feature type="transmembrane region" description="Helical" evidence="2">
    <location>
        <begin position="53"/>
        <end position="70"/>
    </location>
</feature>
<organism evidence="3">
    <name type="scientific">Ignavibacterium album</name>
    <dbReference type="NCBI Taxonomy" id="591197"/>
    <lineage>
        <taxon>Bacteria</taxon>
        <taxon>Pseudomonadati</taxon>
        <taxon>Ignavibacteriota</taxon>
        <taxon>Ignavibacteria</taxon>
        <taxon>Ignavibacteriales</taxon>
        <taxon>Ignavibacteriaceae</taxon>
        <taxon>Ignavibacterium</taxon>
    </lineage>
</organism>
<dbReference type="AlphaFoldDB" id="A0A7V2ZH77"/>
<dbReference type="EMBL" id="DSUJ01000002">
    <property type="protein sequence ID" value="HFI89938.1"/>
    <property type="molecule type" value="Genomic_DNA"/>
</dbReference>
<gene>
    <name evidence="3" type="ORF">ENS31_00240</name>
</gene>
<comment type="caution">
    <text evidence="3">The sequence shown here is derived from an EMBL/GenBank/DDBJ whole genome shotgun (WGS) entry which is preliminary data.</text>
</comment>